<dbReference type="OrthoDB" id="3254083at2"/>
<keyword evidence="4" id="KW-1185">Reference proteome</keyword>
<dbReference type="Proteomes" id="UP000184291">
    <property type="component" value="Unassembled WGS sequence"/>
</dbReference>
<feature type="transmembrane region" description="Helical" evidence="2">
    <location>
        <begin position="209"/>
        <end position="231"/>
    </location>
</feature>
<gene>
    <name evidence="3" type="ORF">ACGLYG10_0510</name>
</gene>
<name>A0A1M4RWN3_9ACTO</name>
<reference evidence="4" key="1">
    <citation type="submission" date="2016-09" db="EMBL/GenBank/DDBJ databases">
        <authorList>
            <person name="Strepis N."/>
        </authorList>
    </citation>
    <scope>NUCLEOTIDE SEQUENCE [LARGE SCALE GENOMIC DNA]</scope>
</reference>
<keyword evidence="2" id="KW-1133">Transmembrane helix</keyword>
<feature type="region of interest" description="Disordered" evidence="1">
    <location>
        <begin position="88"/>
        <end position="131"/>
    </location>
</feature>
<dbReference type="RefSeq" id="WP_083565329.1">
    <property type="nucleotide sequence ID" value="NZ_FQTT01000001.1"/>
</dbReference>
<keyword evidence="2" id="KW-0812">Transmembrane</keyword>
<keyword evidence="2" id="KW-0472">Membrane</keyword>
<feature type="transmembrane region" description="Helical" evidence="2">
    <location>
        <begin position="179"/>
        <end position="202"/>
    </location>
</feature>
<protein>
    <submittedName>
        <fullName evidence="3">Uncharacterized protein</fullName>
    </submittedName>
</protein>
<sequence length="291" mass="29595">MTTPSAPEYPPNPSSSHSATRRVSAFGRNGRDGQLDRDADDAQWQDAQPTQAVDITTGLGDGAATTALPESYAPADYADVGYSPSAADPTPTMALPTGIGHTTPPTQSTYAPASGNAQPGAPARLPARPARRHTAATPLGTILVLVASALLGWGMYTLLTSIDVFAVAQGTGSLINTTAAAAFAIGGVLAFIAFIVAIVAVVRARPKTAAALLLVASLVLPTAATVGAAHYGASALEERTVAQAVAYAGSIDVDAIDSEQIDAIIDRVESLGVDIPGKDEVLDILRSVKGE</sequence>
<proteinExistence type="predicted"/>
<feature type="region of interest" description="Disordered" evidence="1">
    <location>
        <begin position="1"/>
        <end position="48"/>
    </location>
</feature>
<evidence type="ECO:0000256" key="2">
    <source>
        <dbReference type="SAM" id="Phobius"/>
    </source>
</evidence>
<evidence type="ECO:0000313" key="4">
    <source>
        <dbReference type="Proteomes" id="UP000184291"/>
    </source>
</evidence>
<evidence type="ECO:0000313" key="3">
    <source>
        <dbReference type="EMBL" id="SHE24310.1"/>
    </source>
</evidence>
<dbReference type="EMBL" id="FQTT01000001">
    <property type="protein sequence ID" value="SHE24310.1"/>
    <property type="molecule type" value="Genomic_DNA"/>
</dbReference>
<dbReference type="AlphaFoldDB" id="A0A1M4RWN3"/>
<dbReference type="STRING" id="1892869.ACGLYG10_0510"/>
<evidence type="ECO:0000256" key="1">
    <source>
        <dbReference type="SAM" id="MobiDB-lite"/>
    </source>
</evidence>
<organism evidence="3 4">
    <name type="scientific">Actinomyces glycerinitolerans</name>
    <dbReference type="NCBI Taxonomy" id="1892869"/>
    <lineage>
        <taxon>Bacteria</taxon>
        <taxon>Bacillati</taxon>
        <taxon>Actinomycetota</taxon>
        <taxon>Actinomycetes</taxon>
        <taxon>Actinomycetales</taxon>
        <taxon>Actinomycetaceae</taxon>
        <taxon>Actinomyces</taxon>
    </lineage>
</organism>
<feature type="compositionally biased region" description="Polar residues" evidence="1">
    <location>
        <begin position="103"/>
        <end position="117"/>
    </location>
</feature>
<feature type="transmembrane region" description="Helical" evidence="2">
    <location>
        <begin position="138"/>
        <end position="159"/>
    </location>
</feature>
<accession>A0A1M4RWN3</accession>